<dbReference type="Proteomes" id="UP000663864">
    <property type="component" value="Unassembled WGS sequence"/>
</dbReference>
<dbReference type="AlphaFoldDB" id="A0A813Q1H9"/>
<accession>A0A813Q1H9</accession>
<protein>
    <recommendedName>
        <fullName evidence="1">C2 domain-containing protein</fullName>
    </recommendedName>
</protein>
<evidence type="ECO:0000313" key="2">
    <source>
        <dbReference type="EMBL" id="CAF0760591.1"/>
    </source>
</evidence>
<dbReference type="Pfam" id="PF00168">
    <property type="entry name" value="C2"/>
    <property type="match status" value="1"/>
</dbReference>
<gene>
    <name evidence="2" type="ORF">ZHD862_LOCUS307</name>
</gene>
<evidence type="ECO:0000313" key="3">
    <source>
        <dbReference type="Proteomes" id="UP000663864"/>
    </source>
</evidence>
<organism evidence="2 3">
    <name type="scientific">Rotaria sordida</name>
    <dbReference type="NCBI Taxonomy" id="392033"/>
    <lineage>
        <taxon>Eukaryota</taxon>
        <taxon>Metazoa</taxon>
        <taxon>Spiralia</taxon>
        <taxon>Gnathifera</taxon>
        <taxon>Rotifera</taxon>
        <taxon>Eurotatoria</taxon>
        <taxon>Bdelloidea</taxon>
        <taxon>Philodinida</taxon>
        <taxon>Philodinidae</taxon>
        <taxon>Rotaria</taxon>
    </lineage>
</organism>
<feature type="non-terminal residue" evidence="2">
    <location>
        <position position="1"/>
    </location>
</feature>
<evidence type="ECO:0000259" key="1">
    <source>
        <dbReference type="Pfam" id="PF00168"/>
    </source>
</evidence>
<dbReference type="InterPro" id="IPR000008">
    <property type="entry name" value="C2_dom"/>
</dbReference>
<dbReference type="InterPro" id="IPR035892">
    <property type="entry name" value="C2_domain_sf"/>
</dbReference>
<comment type="caution">
    <text evidence="2">The sequence shown here is derived from an EMBL/GenBank/DDBJ whole genome shotgun (WGS) entry which is preliminary data.</text>
</comment>
<sequence length="62" mass="6975">DDTIHFHVYDSDVVGKDSIGSCKVKLKHVFDDGKFDEWVKLPAMLGLSSNGQVHIIMNFRPS</sequence>
<dbReference type="Gene3D" id="2.60.40.150">
    <property type="entry name" value="C2 domain"/>
    <property type="match status" value="1"/>
</dbReference>
<feature type="domain" description="C2" evidence="1">
    <location>
        <begin position="2"/>
        <end position="41"/>
    </location>
</feature>
<dbReference type="SUPFAM" id="SSF49562">
    <property type="entry name" value="C2 domain (Calcium/lipid-binding domain, CaLB)"/>
    <property type="match status" value="1"/>
</dbReference>
<reference evidence="2" key="1">
    <citation type="submission" date="2021-02" db="EMBL/GenBank/DDBJ databases">
        <authorList>
            <person name="Nowell W R."/>
        </authorList>
    </citation>
    <scope>NUCLEOTIDE SEQUENCE</scope>
</reference>
<proteinExistence type="predicted"/>
<name>A0A813Q1H9_9BILA</name>
<dbReference type="EMBL" id="CAJNOT010000005">
    <property type="protein sequence ID" value="CAF0760591.1"/>
    <property type="molecule type" value="Genomic_DNA"/>
</dbReference>